<gene>
    <name evidence="2" type="ORF">AVDCRST_MAG53-440</name>
</gene>
<feature type="compositionally biased region" description="Basic residues" evidence="1">
    <location>
        <begin position="36"/>
        <end position="47"/>
    </location>
</feature>
<name>A0A6J4RMX9_9ACTN</name>
<feature type="non-terminal residue" evidence="2">
    <location>
        <position position="129"/>
    </location>
</feature>
<evidence type="ECO:0000256" key="1">
    <source>
        <dbReference type="SAM" id="MobiDB-lite"/>
    </source>
</evidence>
<dbReference type="EMBL" id="CADCVR010000018">
    <property type="protein sequence ID" value="CAA9477746.1"/>
    <property type="molecule type" value="Genomic_DNA"/>
</dbReference>
<organism evidence="2">
    <name type="scientific">uncultured Solirubrobacteraceae bacterium</name>
    <dbReference type="NCBI Taxonomy" id="1162706"/>
    <lineage>
        <taxon>Bacteria</taxon>
        <taxon>Bacillati</taxon>
        <taxon>Actinomycetota</taxon>
        <taxon>Thermoleophilia</taxon>
        <taxon>Solirubrobacterales</taxon>
        <taxon>Solirubrobacteraceae</taxon>
        <taxon>environmental samples</taxon>
    </lineage>
</organism>
<proteinExistence type="predicted"/>
<reference evidence="2" key="1">
    <citation type="submission" date="2020-02" db="EMBL/GenBank/DDBJ databases">
        <authorList>
            <person name="Meier V. D."/>
        </authorList>
    </citation>
    <scope>NUCLEOTIDE SEQUENCE</scope>
    <source>
        <strain evidence="2">AVDCRST_MAG53</strain>
    </source>
</reference>
<feature type="compositionally biased region" description="Basic residues" evidence="1">
    <location>
        <begin position="95"/>
        <end position="109"/>
    </location>
</feature>
<evidence type="ECO:0000313" key="2">
    <source>
        <dbReference type="EMBL" id="CAA9477746.1"/>
    </source>
</evidence>
<feature type="non-terminal residue" evidence="2">
    <location>
        <position position="1"/>
    </location>
</feature>
<accession>A0A6J4RMX9</accession>
<dbReference type="AlphaFoldDB" id="A0A6J4RMX9"/>
<dbReference type="GO" id="GO:0008897">
    <property type="term" value="F:holo-[acyl-carrier-protein] synthase activity"/>
    <property type="evidence" value="ECO:0007669"/>
    <property type="project" value="UniProtKB-EC"/>
</dbReference>
<sequence length="129" mass="13225">GAEGPGSLGHRGHRTGSARGRAHGGRAGAPPGARRAPVHARRTRLRRLAGTSGAAPRGAVLREGGGDQGTRARRLLAPAHRGRRRGQRPGGHGAPRLRRRAGSRARGARRGLADPHARDGGRGGGARAV</sequence>
<keyword evidence="2" id="KW-0808">Transferase</keyword>
<feature type="compositionally biased region" description="Basic and acidic residues" evidence="1">
    <location>
        <begin position="111"/>
        <end position="121"/>
    </location>
</feature>
<feature type="region of interest" description="Disordered" evidence="1">
    <location>
        <begin position="1"/>
        <end position="129"/>
    </location>
</feature>
<protein>
    <submittedName>
        <fullName evidence="2">Holo-[acyl-carrier protein] synthase</fullName>
        <ecNumber evidence="2">2.7.8.7</ecNumber>
    </submittedName>
</protein>
<feature type="compositionally biased region" description="Basic residues" evidence="1">
    <location>
        <begin position="10"/>
        <end position="24"/>
    </location>
</feature>
<dbReference type="EC" id="2.7.8.7" evidence="2"/>